<organism evidence="1 2">
    <name type="scientific">Zootermopsis nevadensis</name>
    <name type="common">Dampwood termite</name>
    <dbReference type="NCBI Taxonomy" id="136037"/>
    <lineage>
        <taxon>Eukaryota</taxon>
        <taxon>Metazoa</taxon>
        <taxon>Ecdysozoa</taxon>
        <taxon>Arthropoda</taxon>
        <taxon>Hexapoda</taxon>
        <taxon>Insecta</taxon>
        <taxon>Pterygota</taxon>
        <taxon>Neoptera</taxon>
        <taxon>Polyneoptera</taxon>
        <taxon>Dictyoptera</taxon>
        <taxon>Blattodea</taxon>
        <taxon>Blattoidea</taxon>
        <taxon>Termitoidae</taxon>
        <taxon>Termopsidae</taxon>
        <taxon>Zootermopsis</taxon>
    </lineage>
</organism>
<evidence type="ECO:0000313" key="2">
    <source>
        <dbReference type="Proteomes" id="UP000027135"/>
    </source>
</evidence>
<name>A0A067RGN1_ZOONE</name>
<protein>
    <submittedName>
        <fullName evidence="1">Uncharacterized protein</fullName>
    </submittedName>
</protein>
<sequence length="201" mass="21936">MSQEDIVEQCQVLPSFVPDRQFCIAVMKVCVLIFMVGAVAATQVPAPATTKITFFEAPEPTANEAIGINGIMTQPVVALVKERSGIVAYVLEKGMTSLVTDLSPVILRLNEILRENDKTALIFNPVTLAADTNPNLQQVRELPIVKVVAPENTRVSSVARISLSTLPIVMLFEREDFASRKYQSLVSYGEVDLATFAPTIV</sequence>
<gene>
    <name evidence="1" type="ORF">L798_14794</name>
</gene>
<dbReference type="Proteomes" id="UP000027135">
    <property type="component" value="Unassembled WGS sequence"/>
</dbReference>
<reference evidence="1 2" key="1">
    <citation type="journal article" date="2014" name="Nat. Commun.">
        <title>Molecular traces of alternative social organization in a termite genome.</title>
        <authorList>
            <person name="Terrapon N."/>
            <person name="Li C."/>
            <person name="Robertson H.M."/>
            <person name="Ji L."/>
            <person name="Meng X."/>
            <person name="Booth W."/>
            <person name="Chen Z."/>
            <person name="Childers C.P."/>
            <person name="Glastad K.M."/>
            <person name="Gokhale K."/>
            <person name="Gowin J."/>
            <person name="Gronenberg W."/>
            <person name="Hermansen R.A."/>
            <person name="Hu H."/>
            <person name="Hunt B.G."/>
            <person name="Huylmans A.K."/>
            <person name="Khalil S.M."/>
            <person name="Mitchell R.D."/>
            <person name="Munoz-Torres M.C."/>
            <person name="Mustard J.A."/>
            <person name="Pan H."/>
            <person name="Reese J.T."/>
            <person name="Scharf M.E."/>
            <person name="Sun F."/>
            <person name="Vogel H."/>
            <person name="Xiao J."/>
            <person name="Yang W."/>
            <person name="Yang Z."/>
            <person name="Yang Z."/>
            <person name="Zhou J."/>
            <person name="Zhu J."/>
            <person name="Brent C.S."/>
            <person name="Elsik C.G."/>
            <person name="Goodisman M.A."/>
            <person name="Liberles D.A."/>
            <person name="Roe R.M."/>
            <person name="Vargo E.L."/>
            <person name="Vilcinskas A."/>
            <person name="Wang J."/>
            <person name="Bornberg-Bauer E."/>
            <person name="Korb J."/>
            <person name="Zhang G."/>
            <person name="Liebig J."/>
        </authorList>
    </citation>
    <scope>NUCLEOTIDE SEQUENCE [LARGE SCALE GENOMIC DNA]</scope>
    <source>
        <tissue evidence="1">Whole organism</tissue>
    </source>
</reference>
<dbReference type="InParanoid" id="A0A067RGN1"/>
<accession>A0A067RGN1</accession>
<proteinExistence type="predicted"/>
<evidence type="ECO:0000313" key="1">
    <source>
        <dbReference type="EMBL" id="KDR22937.1"/>
    </source>
</evidence>
<dbReference type="EMBL" id="KK852482">
    <property type="protein sequence ID" value="KDR22937.1"/>
    <property type="molecule type" value="Genomic_DNA"/>
</dbReference>
<dbReference type="AlphaFoldDB" id="A0A067RGN1"/>
<keyword evidence="2" id="KW-1185">Reference proteome</keyword>